<dbReference type="AlphaFoldDB" id="A0A3N4M3L9"/>
<feature type="region of interest" description="Disordered" evidence="1">
    <location>
        <begin position="28"/>
        <end position="242"/>
    </location>
</feature>
<feature type="region of interest" description="Disordered" evidence="1">
    <location>
        <begin position="395"/>
        <end position="536"/>
    </location>
</feature>
<dbReference type="InParanoid" id="A0A3N4M3L9"/>
<evidence type="ECO:0000313" key="4">
    <source>
        <dbReference type="Proteomes" id="UP000267821"/>
    </source>
</evidence>
<dbReference type="Proteomes" id="UP000267821">
    <property type="component" value="Unassembled WGS sequence"/>
</dbReference>
<dbReference type="STRING" id="1051890.A0A3N4M3L9"/>
<dbReference type="OrthoDB" id="1111734at2759"/>
<name>A0A3N4M3L9_9PEZI</name>
<feature type="compositionally biased region" description="Basic and acidic residues" evidence="1">
    <location>
        <begin position="71"/>
        <end position="80"/>
    </location>
</feature>
<protein>
    <recommendedName>
        <fullName evidence="2">Micro-fibrillar-associated protein 1 C-terminal domain-containing protein</fullName>
    </recommendedName>
</protein>
<feature type="compositionally biased region" description="Basic and acidic residues" evidence="1">
    <location>
        <begin position="91"/>
        <end position="113"/>
    </location>
</feature>
<reference evidence="3 4" key="1">
    <citation type="journal article" date="2018" name="Nat. Ecol. Evol.">
        <title>Pezizomycetes genomes reveal the molecular basis of ectomycorrhizal truffle lifestyle.</title>
        <authorList>
            <person name="Murat C."/>
            <person name="Payen T."/>
            <person name="Noel B."/>
            <person name="Kuo A."/>
            <person name="Morin E."/>
            <person name="Chen J."/>
            <person name="Kohler A."/>
            <person name="Krizsan K."/>
            <person name="Balestrini R."/>
            <person name="Da Silva C."/>
            <person name="Montanini B."/>
            <person name="Hainaut M."/>
            <person name="Levati E."/>
            <person name="Barry K.W."/>
            <person name="Belfiori B."/>
            <person name="Cichocki N."/>
            <person name="Clum A."/>
            <person name="Dockter R.B."/>
            <person name="Fauchery L."/>
            <person name="Guy J."/>
            <person name="Iotti M."/>
            <person name="Le Tacon F."/>
            <person name="Lindquist E.A."/>
            <person name="Lipzen A."/>
            <person name="Malagnac F."/>
            <person name="Mello A."/>
            <person name="Molinier V."/>
            <person name="Miyauchi S."/>
            <person name="Poulain J."/>
            <person name="Riccioni C."/>
            <person name="Rubini A."/>
            <person name="Sitrit Y."/>
            <person name="Splivallo R."/>
            <person name="Traeger S."/>
            <person name="Wang M."/>
            <person name="Zifcakova L."/>
            <person name="Wipf D."/>
            <person name="Zambonelli A."/>
            <person name="Paolocci F."/>
            <person name="Nowrousian M."/>
            <person name="Ottonello S."/>
            <person name="Baldrian P."/>
            <person name="Spatafora J.W."/>
            <person name="Henrissat B."/>
            <person name="Nagy L.G."/>
            <person name="Aury J.M."/>
            <person name="Wincker P."/>
            <person name="Grigoriev I.V."/>
            <person name="Bonfante P."/>
            <person name="Martin F.M."/>
        </authorList>
    </citation>
    <scope>NUCLEOTIDE SEQUENCE [LARGE SCALE GENOMIC DNA]</scope>
    <source>
        <strain evidence="3 4">ATCC MYA-4762</strain>
    </source>
</reference>
<sequence length="536" mass="62489">MHNLGIYELYSTTDRIESNTVINPLFKMPPKRMTANPVRPARYRPGKPAGPELQESSGEEEEEEEEEEESVNEKVSRPIKEPAAIVSSALKKVDLNKRFEQARKEEEARRAEEESSEEEIEEGADNKEEDGSEEGSSEYTSESESEFEEEGAAPKPVLLRPKFIPKSKRNDAVASVTAESAAAPLDAENSKKKADSARRKEEAHALVEEHLRQQAEARETARRAAGDDHANDASLIDDTDDLDPAAERAAWKLRELLRIKRERDELEKVEKEREEIERRRNMDEKERYKEDMEYARKKREEAKEARGEMKFLQKYYHKGAFYQDDSEIMKRNYATAPVEDQTVNKEILPKYMQVRGEEYGKRGKTKWTHLAAEDTSKVEGGSPWFDRKFVGNTLGKIGGMKDDRFLPDKGKGGRDDRIDFKRSGGDRWDTNGRQPQGRQDFDRHRPRRSHSRSRSRDRDRAGERARDGERYYRRDGDRQRDHRRDGVREQGVYDDRDCDRDADRQRDRSRDKEADRKRRPVEKNESRDKRRRVEAP</sequence>
<feature type="compositionally biased region" description="Low complexity" evidence="1">
    <location>
        <begin position="172"/>
        <end position="183"/>
    </location>
</feature>
<proteinExistence type="predicted"/>
<dbReference type="InterPro" id="IPR033194">
    <property type="entry name" value="MFAP1"/>
</dbReference>
<dbReference type="Pfam" id="PF06991">
    <property type="entry name" value="MFAP1"/>
    <property type="match status" value="1"/>
</dbReference>
<dbReference type="InterPro" id="IPR009730">
    <property type="entry name" value="MFAP1_C"/>
</dbReference>
<feature type="domain" description="Micro-fibrillar-associated protein 1 C-terminal" evidence="2">
    <location>
        <begin position="149"/>
        <end position="375"/>
    </location>
</feature>
<organism evidence="3 4">
    <name type="scientific">Terfezia boudieri ATCC MYA-4762</name>
    <dbReference type="NCBI Taxonomy" id="1051890"/>
    <lineage>
        <taxon>Eukaryota</taxon>
        <taxon>Fungi</taxon>
        <taxon>Dikarya</taxon>
        <taxon>Ascomycota</taxon>
        <taxon>Pezizomycotina</taxon>
        <taxon>Pezizomycetes</taxon>
        <taxon>Pezizales</taxon>
        <taxon>Pezizaceae</taxon>
        <taxon>Terfezia</taxon>
    </lineage>
</organism>
<feature type="compositionally biased region" description="Acidic residues" evidence="1">
    <location>
        <begin position="114"/>
        <end position="151"/>
    </location>
</feature>
<feature type="region of interest" description="Disordered" evidence="1">
    <location>
        <begin position="264"/>
        <end position="287"/>
    </location>
</feature>
<gene>
    <name evidence="3" type="ORF">L211DRAFT_859667</name>
</gene>
<evidence type="ECO:0000256" key="1">
    <source>
        <dbReference type="SAM" id="MobiDB-lite"/>
    </source>
</evidence>
<feature type="compositionally biased region" description="Basic residues" evidence="1">
    <location>
        <begin position="444"/>
        <end position="453"/>
    </location>
</feature>
<feature type="compositionally biased region" description="Acidic residues" evidence="1">
    <location>
        <begin position="57"/>
        <end position="70"/>
    </location>
</feature>
<keyword evidence="4" id="KW-1185">Reference proteome</keyword>
<feature type="compositionally biased region" description="Basic and acidic residues" evidence="1">
    <location>
        <begin position="188"/>
        <end position="231"/>
    </location>
</feature>
<accession>A0A3N4M3L9</accession>
<evidence type="ECO:0000259" key="2">
    <source>
        <dbReference type="Pfam" id="PF06991"/>
    </source>
</evidence>
<dbReference type="EMBL" id="ML121527">
    <property type="protein sequence ID" value="RPB29763.1"/>
    <property type="molecule type" value="Genomic_DNA"/>
</dbReference>
<feature type="compositionally biased region" description="Basic and acidic residues" evidence="1">
    <location>
        <begin position="399"/>
        <end position="430"/>
    </location>
</feature>
<feature type="compositionally biased region" description="Basic and acidic residues" evidence="1">
    <location>
        <begin position="454"/>
        <end position="536"/>
    </location>
</feature>
<dbReference type="PANTHER" id="PTHR15327">
    <property type="entry name" value="MICROFIBRIL-ASSOCIATED PROTEIN"/>
    <property type="match status" value="1"/>
</dbReference>
<evidence type="ECO:0000313" key="3">
    <source>
        <dbReference type="EMBL" id="RPB29763.1"/>
    </source>
</evidence>